<dbReference type="GO" id="GO:0016020">
    <property type="term" value="C:membrane"/>
    <property type="evidence" value="ECO:0007669"/>
    <property type="project" value="UniProtKB-SubCell"/>
</dbReference>
<feature type="transmembrane region" description="Helical" evidence="5">
    <location>
        <begin position="328"/>
        <end position="348"/>
    </location>
</feature>
<evidence type="ECO:0000256" key="1">
    <source>
        <dbReference type="ARBA" id="ARBA00004370"/>
    </source>
</evidence>
<feature type="transmembrane region" description="Helical" evidence="5">
    <location>
        <begin position="354"/>
        <end position="375"/>
    </location>
</feature>
<comment type="caution">
    <text evidence="7">The sequence shown here is derived from an EMBL/GenBank/DDBJ whole genome shotgun (WGS) entry which is preliminary data.</text>
</comment>
<dbReference type="InterPro" id="IPR036259">
    <property type="entry name" value="MFS_trans_sf"/>
</dbReference>
<sequence>MRGIGRNVILLSLISLFNDISSEIIYPLLPIFITSVLGASTVALGIIEGVAESTASILKLFSGYLSDRVRKRKPIVVLGYLISNLSRPLIGITNFAYQVGIFRFLDRIGKGTRTAPRDALLSASTEKESLGRAFGLQRAFDHLGAVIGPLIALSLLSAGFSLRNIFLFAAIPGVVALLLLIPVQEKAGGEGKRFSIGRIDQNYLRFLIIVLIFTLGNSSDAFLILKATAVGIPLMMIPILWVLLHLVKSISSTPAGMLSDRIDRRYVIVLGWIIYSAVYFGLAWAHRPYQVLIFFLIYGLYFGLTEGVERALVADLIPREKRATGYGLYHLAVGIGALPASVLFGIFWRLFSPAFAFGFGAGLALIAALLLLFLVRSKAE</sequence>
<name>A0A660SJS8_UNCW3</name>
<protein>
    <submittedName>
        <fullName evidence="7">MFS transporter</fullName>
    </submittedName>
</protein>
<dbReference type="InterPro" id="IPR020846">
    <property type="entry name" value="MFS_dom"/>
</dbReference>
<accession>A0A660SJS8</accession>
<proteinExistence type="predicted"/>
<dbReference type="EMBL" id="QNBE01000021">
    <property type="protein sequence ID" value="RKX70963.1"/>
    <property type="molecule type" value="Genomic_DNA"/>
</dbReference>
<dbReference type="Pfam" id="PF07690">
    <property type="entry name" value="MFS_1"/>
    <property type="match status" value="1"/>
</dbReference>
<organism evidence="7 8">
    <name type="scientific">candidate division WOR-3 bacterium</name>
    <dbReference type="NCBI Taxonomy" id="2052148"/>
    <lineage>
        <taxon>Bacteria</taxon>
        <taxon>Bacteria division WOR-3</taxon>
    </lineage>
</organism>
<dbReference type="Proteomes" id="UP000268469">
    <property type="component" value="Unassembled WGS sequence"/>
</dbReference>
<dbReference type="SUPFAM" id="SSF103473">
    <property type="entry name" value="MFS general substrate transporter"/>
    <property type="match status" value="1"/>
</dbReference>
<dbReference type="GO" id="GO:0022857">
    <property type="term" value="F:transmembrane transporter activity"/>
    <property type="evidence" value="ECO:0007669"/>
    <property type="project" value="InterPro"/>
</dbReference>
<dbReference type="AlphaFoldDB" id="A0A660SJS8"/>
<dbReference type="Pfam" id="PF00083">
    <property type="entry name" value="Sugar_tr"/>
    <property type="match status" value="1"/>
</dbReference>
<dbReference type="PROSITE" id="PS50850">
    <property type="entry name" value="MFS"/>
    <property type="match status" value="1"/>
</dbReference>
<feature type="transmembrane region" description="Helical" evidence="5">
    <location>
        <begin position="203"/>
        <end position="224"/>
    </location>
</feature>
<feature type="transmembrane region" description="Helical" evidence="5">
    <location>
        <begin position="165"/>
        <end position="183"/>
    </location>
</feature>
<dbReference type="InterPro" id="IPR005828">
    <property type="entry name" value="MFS_sugar_transport-like"/>
</dbReference>
<reference evidence="7 8" key="1">
    <citation type="submission" date="2018-06" db="EMBL/GenBank/DDBJ databases">
        <title>Extensive metabolic versatility and redundancy in microbially diverse, dynamic hydrothermal sediments.</title>
        <authorList>
            <person name="Dombrowski N."/>
            <person name="Teske A."/>
            <person name="Baker B.J."/>
        </authorList>
    </citation>
    <scope>NUCLEOTIDE SEQUENCE [LARGE SCALE GENOMIC DNA]</scope>
    <source>
        <strain evidence="7">B36_G15</strain>
    </source>
</reference>
<evidence type="ECO:0000259" key="6">
    <source>
        <dbReference type="PROSITE" id="PS50850"/>
    </source>
</evidence>
<comment type="subcellular location">
    <subcellularLocation>
        <location evidence="1">Membrane</location>
    </subcellularLocation>
</comment>
<evidence type="ECO:0000313" key="7">
    <source>
        <dbReference type="EMBL" id="RKX70963.1"/>
    </source>
</evidence>
<dbReference type="InterPro" id="IPR011701">
    <property type="entry name" value="MFS"/>
</dbReference>
<dbReference type="Gene3D" id="1.20.1250.20">
    <property type="entry name" value="MFS general substrate transporter like domains"/>
    <property type="match status" value="2"/>
</dbReference>
<feature type="transmembrane region" description="Helical" evidence="5">
    <location>
        <begin position="291"/>
        <end position="308"/>
    </location>
</feature>
<evidence type="ECO:0000256" key="3">
    <source>
        <dbReference type="ARBA" id="ARBA00022989"/>
    </source>
</evidence>
<keyword evidence="3 5" id="KW-1133">Transmembrane helix</keyword>
<evidence type="ECO:0000256" key="4">
    <source>
        <dbReference type="ARBA" id="ARBA00023136"/>
    </source>
</evidence>
<keyword evidence="2 5" id="KW-0812">Transmembrane</keyword>
<keyword evidence="4 5" id="KW-0472">Membrane</keyword>
<evidence type="ECO:0000313" key="8">
    <source>
        <dbReference type="Proteomes" id="UP000268469"/>
    </source>
</evidence>
<evidence type="ECO:0000256" key="2">
    <source>
        <dbReference type="ARBA" id="ARBA00022692"/>
    </source>
</evidence>
<feature type="transmembrane region" description="Helical" evidence="5">
    <location>
        <begin position="230"/>
        <end position="247"/>
    </location>
</feature>
<evidence type="ECO:0000256" key="5">
    <source>
        <dbReference type="SAM" id="Phobius"/>
    </source>
</evidence>
<gene>
    <name evidence="7" type="ORF">DRP53_03090</name>
</gene>
<dbReference type="PANTHER" id="PTHR23518:SF2">
    <property type="entry name" value="MAJOR FACILITATOR SUPERFAMILY TRANSPORTER"/>
    <property type="match status" value="1"/>
</dbReference>
<feature type="transmembrane region" description="Helical" evidence="5">
    <location>
        <begin position="267"/>
        <end position="285"/>
    </location>
</feature>
<feature type="transmembrane region" description="Helical" evidence="5">
    <location>
        <begin position="32"/>
        <end position="51"/>
    </location>
</feature>
<feature type="domain" description="Major facilitator superfamily (MFS) profile" evidence="6">
    <location>
        <begin position="7"/>
        <end position="379"/>
    </location>
</feature>
<dbReference type="CDD" id="cd17370">
    <property type="entry name" value="MFS_MJ1317_like"/>
    <property type="match status" value="1"/>
</dbReference>
<dbReference type="PANTHER" id="PTHR23518">
    <property type="entry name" value="C-METHYLTRANSFERASE"/>
    <property type="match status" value="1"/>
</dbReference>